<reference evidence="4" key="1">
    <citation type="submission" date="2016-11" db="UniProtKB">
        <authorList>
            <consortium name="WormBaseParasite"/>
        </authorList>
    </citation>
    <scope>IDENTIFICATION</scope>
</reference>
<keyword evidence="3" id="KW-1185">Reference proteome</keyword>
<dbReference type="Proteomes" id="UP000095284">
    <property type="component" value="Unplaced"/>
</dbReference>
<dbReference type="Proteomes" id="UP000582659">
    <property type="component" value="Unassembled WGS sequence"/>
</dbReference>
<dbReference type="AlphaFoldDB" id="A0A1I7RWA2"/>
<gene>
    <name evidence="1" type="ORF">BXYJ_LOCUS3637</name>
</gene>
<protein>
    <submittedName>
        <fullName evidence="1">(pine wood nematode) hypothetical protein</fullName>
    </submittedName>
</protein>
<organism evidence="2 4">
    <name type="scientific">Bursaphelenchus xylophilus</name>
    <name type="common">Pinewood nematode worm</name>
    <name type="synonym">Aphelenchoides xylophilus</name>
    <dbReference type="NCBI Taxonomy" id="6326"/>
    <lineage>
        <taxon>Eukaryota</taxon>
        <taxon>Metazoa</taxon>
        <taxon>Ecdysozoa</taxon>
        <taxon>Nematoda</taxon>
        <taxon>Chromadorea</taxon>
        <taxon>Rhabditida</taxon>
        <taxon>Tylenchina</taxon>
        <taxon>Tylenchomorpha</taxon>
        <taxon>Aphelenchoidea</taxon>
        <taxon>Aphelenchoididae</taxon>
        <taxon>Bursaphelenchus</taxon>
    </lineage>
</organism>
<evidence type="ECO:0000313" key="3">
    <source>
        <dbReference type="Proteomes" id="UP000659654"/>
    </source>
</evidence>
<proteinExistence type="predicted"/>
<evidence type="ECO:0000313" key="4">
    <source>
        <dbReference type="WBParaSite" id="BXY_0501500.1"/>
    </source>
</evidence>
<dbReference type="WBParaSite" id="BXY_0501500.1">
    <property type="protein sequence ID" value="BXY_0501500.1"/>
    <property type="gene ID" value="BXY_0501500"/>
</dbReference>
<sequence>MEATSSSDYQHLIDIFKYLDNESLQQLQLASKLTYDIVKEHFYQLSRPNLEIVQIHKADDKIQCRCLHKNGKARTFETHNIREAFRWLNPLIHNTNIRLFAMIQINLSDSCLHELAGCLPCHIKQLSMSGVDFLEISPSVFEDMLSLTLRADRYAFTCVTNVASGHFNGKLLESEAFMEAEQIDIDILSFQHLTLPCLSFYENSIITWFFHGRQEIRRTLIGNRLCLGPFFLAVLLKTFMEETTSRPAQMVLCGRITQCTESYKHLMHLKRGKTVLTVRNERTAEELIISMLASEDKVEVCRSELSNNNHVKRLRPVGQAVR</sequence>
<evidence type="ECO:0000313" key="1">
    <source>
        <dbReference type="EMBL" id="CAD5214653.1"/>
    </source>
</evidence>
<name>A0A1I7RWA2_BURXY</name>
<dbReference type="EMBL" id="CAJFDI010000002">
    <property type="protein sequence ID" value="CAD5214653.1"/>
    <property type="molecule type" value="Genomic_DNA"/>
</dbReference>
<reference evidence="1" key="2">
    <citation type="submission" date="2020-09" db="EMBL/GenBank/DDBJ databases">
        <authorList>
            <person name="Kikuchi T."/>
        </authorList>
    </citation>
    <scope>NUCLEOTIDE SEQUENCE</scope>
    <source>
        <strain evidence="1">Ka4C1</strain>
    </source>
</reference>
<dbReference type="EMBL" id="CAJFCV020000002">
    <property type="protein sequence ID" value="CAG9095352.1"/>
    <property type="molecule type" value="Genomic_DNA"/>
</dbReference>
<evidence type="ECO:0000313" key="2">
    <source>
        <dbReference type="Proteomes" id="UP000095284"/>
    </source>
</evidence>
<dbReference type="OrthoDB" id="10355072at2759"/>
<accession>A0A1I7RWA2</accession>
<dbReference type="Proteomes" id="UP000659654">
    <property type="component" value="Unassembled WGS sequence"/>
</dbReference>